<feature type="region of interest" description="Disordered" evidence="1">
    <location>
        <begin position="1"/>
        <end position="24"/>
    </location>
</feature>
<protein>
    <submittedName>
        <fullName evidence="3">Uncharacterized protein</fullName>
    </submittedName>
</protein>
<dbReference type="RefSeq" id="XP_018063790.1">
    <property type="nucleotide sequence ID" value="XM_018206492.1"/>
</dbReference>
<gene>
    <name evidence="3" type="ORF">LY89DRAFT_287906</name>
</gene>
<dbReference type="OrthoDB" id="3501153at2759"/>
<dbReference type="EMBL" id="KQ947432">
    <property type="protein sequence ID" value="KUJ09435.1"/>
    <property type="molecule type" value="Genomic_DNA"/>
</dbReference>
<dbReference type="InParanoid" id="A0A132BAJ1"/>
<keyword evidence="4" id="KW-1185">Reference proteome</keyword>
<proteinExistence type="predicted"/>
<accession>A0A132BAJ1</accession>
<keyword evidence="2" id="KW-1133">Transmembrane helix</keyword>
<evidence type="ECO:0000313" key="3">
    <source>
        <dbReference type="EMBL" id="KUJ09435.1"/>
    </source>
</evidence>
<name>A0A132BAJ1_MOLSC</name>
<organism evidence="3 4">
    <name type="scientific">Mollisia scopiformis</name>
    <name type="common">Conifer needle endophyte fungus</name>
    <name type="synonym">Phialocephala scopiformis</name>
    <dbReference type="NCBI Taxonomy" id="149040"/>
    <lineage>
        <taxon>Eukaryota</taxon>
        <taxon>Fungi</taxon>
        <taxon>Dikarya</taxon>
        <taxon>Ascomycota</taxon>
        <taxon>Pezizomycotina</taxon>
        <taxon>Leotiomycetes</taxon>
        <taxon>Helotiales</taxon>
        <taxon>Mollisiaceae</taxon>
        <taxon>Mollisia</taxon>
    </lineage>
</organism>
<reference evidence="3 4" key="1">
    <citation type="submission" date="2015-10" db="EMBL/GenBank/DDBJ databases">
        <title>Full genome of DAOMC 229536 Phialocephala scopiformis, a fungal endophyte of spruce producing the potent anti-insectan compound rugulosin.</title>
        <authorList>
            <consortium name="DOE Joint Genome Institute"/>
            <person name="Walker A.K."/>
            <person name="Frasz S.L."/>
            <person name="Seifert K.A."/>
            <person name="Miller J.D."/>
            <person name="Mondo S.J."/>
            <person name="Labutti K."/>
            <person name="Lipzen A."/>
            <person name="Dockter R."/>
            <person name="Kennedy M."/>
            <person name="Grigoriev I.V."/>
            <person name="Spatafora J.W."/>
        </authorList>
    </citation>
    <scope>NUCLEOTIDE SEQUENCE [LARGE SCALE GENOMIC DNA]</scope>
    <source>
        <strain evidence="3 4">CBS 120377</strain>
    </source>
</reference>
<dbReference type="GeneID" id="28816218"/>
<dbReference type="InterPro" id="IPR053008">
    <property type="entry name" value="Phomopsin_biosynth_assoc"/>
</dbReference>
<evidence type="ECO:0000256" key="2">
    <source>
        <dbReference type="SAM" id="Phobius"/>
    </source>
</evidence>
<sequence>MKLSPHQEYEKVATNDSEESLAESPKSTRGRSFLVSPRKKIISLIITFTLLILVVLVFTTQINRALSAPSSRHCGRSREEAISLGCSFDQLTATWLPASCSRKWEDEFLNTSGMGYYTETHATEPVDFSKLEFNTTYHSNRVHHVAHCLYMFLRLGDKDSPLDGMTLDPHHQKHCVSLILREMEYSPRANIVKDPGHIKPGTC</sequence>
<feature type="compositionally biased region" description="Basic and acidic residues" evidence="1">
    <location>
        <begin position="1"/>
        <end position="13"/>
    </location>
</feature>
<dbReference type="PANTHER" id="PTHR35896:SF3">
    <property type="entry name" value="MAJOR FACILITATOR SUPERFAMILY TRANSPORTER"/>
    <property type="match status" value="1"/>
</dbReference>
<feature type="transmembrane region" description="Helical" evidence="2">
    <location>
        <begin position="41"/>
        <end position="62"/>
    </location>
</feature>
<keyword evidence="2" id="KW-0472">Membrane</keyword>
<keyword evidence="2" id="KW-0812">Transmembrane</keyword>
<dbReference type="KEGG" id="psco:LY89DRAFT_287906"/>
<dbReference type="Proteomes" id="UP000070700">
    <property type="component" value="Unassembled WGS sequence"/>
</dbReference>
<dbReference type="AlphaFoldDB" id="A0A132BAJ1"/>
<evidence type="ECO:0000256" key="1">
    <source>
        <dbReference type="SAM" id="MobiDB-lite"/>
    </source>
</evidence>
<evidence type="ECO:0000313" key="4">
    <source>
        <dbReference type="Proteomes" id="UP000070700"/>
    </source>
</evidence>
<dbReference type="PANTHER" id="PTHR35896">
    <property type="entry name" value="IG-LIKE DOMAIN-CONTAINING PROTEIN"/>
    <property type="match status" value="1"/>
</dbReference>